<dbReference type="PANTHER" id="PTHR31043:SF3">
    <property type="entry name" value="NEPHROCYSTIN-4"/>
    <property type="match status" value="1"/>
</dbReference>
<proteinExistence type="predicted"/>
<dbReference type="InterPro" id="IPR029775">
    <property type="entry name" value="NPHP4"/>
</dbReference>
<organism evidence="2 3">
    <name type="scientific">Panagrolaimus superbus</name>
    <dbReference type="NCBI Taxonomy" id="310955"/>
    <lineage>
        <taxon>Eukaryota</taxon>
        <taxon>Metazoa</taxon>
        <taxon>Ecdysozoa</taxon>
        <taxon>Nematoda</taxon>
        <taxon>Chromadorea</taxon>
        <taxon>Rhabditida</taxon>
        <taxon>Tylenchina</taxon>
        <taxon>Panagrolaimomorpha</taxon>
        <taxon>Panagrolaimoidea</taxon>
        <taxon>Panagrolaimidae</taxon>
        <taxon>Panagrolaimus</taxon>
    </lineage>
</organism>
<dbReference type="PANTHER" id="PTHR31043">
    <property type="entry name" value="NEPHROCYSTIN-4"/>
    <property type="match status" value="1"/>
</dbReference>
<dbReference type="Pfam" id="PF26187">
    <property type="entry name" value="Ig_NPHP4_4th"/>
    <property type="match status" value="1"/>
</dbReference>
<dbReference type="GO" id="GO:0035869">
    <property type="term" value="C:ciliary transition zone"/>
    <property type="evidence" value="ECO:0007669"/>
    <property type="project" value="TreeGrafter"/>
</dbReference>
<dbReference type="SUPFAM" id="SSF49354">
    <property type="entry name" value="PapD-like"/>
    <property type="match status" value="1"/>
</dbReference>
<name>A0A914Y5X6_9BILA</name>
<protein>
    <submittedName>
        <fullName evidence="3">MSP domain-containing protein</fullName>
    </submittedName>
</protein>
<feature type="domain" description="MSP" evidence="1">
    <location>
        <begin position="2"/>
        <end position="111"/>
    </location>
</feature>
<evidence type="ECO:0000313" key="2">
    <source>
        <dbReference type="Proteomes" id="UP000887577"/>
    </source>
</evidence>
<keyword evidence="2" id="KW-1185">Reference proteome</keyword>
<dbReference type="WBParaSite" id="PSU_v2.g13072.t1">
    <property type="protein sequence ID" value="PSU_v2.g13072.t1"/>
    <property type="gene ID" value="PSU_v2.g13072"/>
</dbReference>
<dbReference type="InterPro" id="IPR013783">
    <property type="entry name" value="Ig-like_fold"/>
</dbReference>
<dbReference type="AlphaFoldDB" id="A0A914Y5X6"/>
<reference evidence="3" key="1">
    <citation type="submission" date="2022-11" db="UniProtKB">
        <authorList>
            <consortium name="WormBaseParasite"/>
        </authorList>
    </citation>
    <scope>IDENTIFICATION</scope>
</reference>
<dbReference type="InterPro" id="IPR000535">
    <property type="entry name" value="MSP_dom"/>
</dbReference>
<dbReference type="InterPro" id="IPR008962">
    <property type="entry name" value="PapD-like_sf"/>
</dbReference>
<accession>A0A914Y5X6</accession>
<dbReference type="GO" id="GO:0097546">
    <property type="term" value="C:ciliary base"/>
    <property type="evidence" value="ECO:0007669"/>
    <property type="project" value="TreeGrafter"/>
</dbReference>
<sequence>MSVTVSPPNIVKTYEIKLPLQMSQIVQKKIAITNQYSMERNYRIHTSNANLVTVEKEYNSLQPNETISVTLEFHPIQIDRDFVIEILVFVEDADLVQQEEAYSLRITYSES</sequence>
<evidence type="ECO:0000259" key="1">
    <source>
        <dbReference type="PROSITE" id="PS50202"/>
    </source>
</evidence>
<dbReference type="PROSITE" id="PS50202">
    <property type="entry name" value="MSP"/>
    <property type="match status" value="1"/>
</dbReference>
<dbReference type="GO" id="GO:1904491">
    <property type="term" value="P:protein localization to ciliary transition zone"/>
    <property type="evidence" value="ECO:0007669"/>
    <property type="project" value="TreeGrafter"/>
</dbReference>
<dbReference type="InterPro" id="IPR058685">
    <property type="entry name" value="Ig_NPHP4_4th"/>
</dbReference>
<dbReference type="Gene3D" id="2.60.40.10">
    <property type="entry name" value="Immunoglobulins"/>
    <property type="match status" value="1"/>
</dbReference>
<evidence type="ECO:0000313" key="3">
    <source>
        <dbReference type="WBParaSite" id="PSU_v2.g13072.t1"/>
    </source>
</evidence>
<dbReference type="GO" id="GO:0097730">
    <property type="term" value="C:non-motile cilium"/>
    <property type="evidence" value="ECO:0007669"/>
    <property type="project" value="InterPro"/>
</dbReference>
<dbReference type="Proteomes" id="UP000887577">
    <property type="component" value="Unplaced"/>
</dbReference>
<dbReference type="GO" id="GO:0090090">
    <property type="term" value="P:negative regulation of canonical Wnt signaling pathway"/>
    <property type="evidence" value="ECO:0007669"/>
    <property type="project" value="InterPro"/>
</dbReference>
<dbReference type="GO" id="GO:0036064">
    <property type="term" value="C:ciliary basal body"/>
    <property type="evidence" value="ECO:0007669"/>
    <property type="project" value="TreeGrafter"/>
</dbReference>